<feature type="transmembrane region" description="Helical" evidence="2">
    <location>
        <begin position="387"/>
        <end position="414"/>
    </location>
</feature>
<evidence type="ECO:0000256" key="1">
    <source>
        <dbReference type="SAM" id="MobiDB-lite"/>
    </source>
</evidence>
<organism evidence="4 5">
    <name type="scientific">Microbacterium hydrocarbonoxydans</name>
    <dbReference type="NCBI Taxonomy" id="273678"/>
    <lineage>
        <taxon>Bacteria</taxon>
        <taxon>Bacillati</taxon>
        <taxon>Actinomycetota</taxon>
        <taxon>Actinomycetes</taxon>
        <taxon>Micrococcales</taxon>
        <taxon>Microbacteriaceae</taxon>
        <taxon>Microbacterium</taxon>
    </lineage>
</organism>
<dbReference type="STRING" id="273678.RS84_02814"/>
<reference evidence="4 5" key="1">
    <citation type="submission" date="2015-02" db="EMBL/GenBank/DDBJ databases">
        <title>Draft genome sequences of ten Microbacterium spp. with emphasis on heavy metal contaminated environments.</title>
        <authorList>
            <person name="Corretto E."/>
        </authorList>
    </citation>
    <scope>NUCLEOTIDE SEQUENCE [LARGE SCALE GENOMIC DNA]</scope>
    <source>
        <strain evidence="4 5">SA35</strain>
    </source>
</reference>
<evidence type="ECO:0000256" key="2">
    <source>
        <dbReference type="SAM" id="Phobius"/>
    </source>
</evidence>
<dbReference type="OrthoDB" id="8206682at2"/>
<keyword evidence="4" id="KW-0808">Transferase</keyword>
<feature type="transmembrane region" description="Helical" evidence="2">
    <location>
        <begin position="145"/>
        <end position="165"/>
    </location>
</feature>
<evidence type="ECO:0000313" key="5">
    <source>
        <dbReference type="Proteomes" id="UP000033900"/>
    </source>
</evidence>
<dbReference type="Proteomes" id="UP000033900">
    <property type="component" value="Unassembled WGS sequence"/>
</dbReference>
<feature type="region of interest" description="Disordered" evidence="1">
    <location>
        <begin position="439"/>
        <end position="460"/>
    </location>
</feature>
<dbReference type="AlphaFoldDB" id="A0A0M2HHH2"/>
<feature type="transmembrane region" description="Helical" evidence="2">
    <location>
        <begin position="26"/>
        <end position="47"/>
    </location>
</feature>
<feature type="transmembrane region" description="Helical" evidence="2">
    <location>
        <begin position="307"/>
        <end position="332"/>
    </location>
</feature>
<feature type="domain" description="Acyltransferase 3" evidence="3">
    <location>
        <begin position="23"/>
        <end position="364"/>
    </location>
</feature>
<keyword evidence="2" id="KW-0472">Membrane</keyword>
<dbReference type="EMBL" id="JYJB01000010">
    <property type="protein sequence ID" value="KJL46190.1"/>
    <property type="molecule type" value="Genomic_DNA"/>
</dbReference>
<dbReference type="InterPro" id="IPR002656">
    <property type="entry name" value="Acyl_transf_3_dom"/>
</dbReference>
<protein>
    <submittedName>
        <fullName evidence="4">Acyltransferase family protein</fullName>
    </submittedName>
</protein>
<feature type="transmembrane region" description="Helical" evidence="2">
    <location>
        <begin position="110"/>
        <end position="133"/>
    </location>
</feature>
<feature type="transmembrane region" description="Helical" evidence="2">
    <location>
        <begin position="347"/>
        <end position="366"/>
    </location>
</feature>
<feature type="transmembrane region" description="Helical" evidence="2">
    <location>
        <begin position="177"/>
        <end position="194"/>
    </location>
</feature>
<name>A0A0M2HHH2_9MICO</name>
<keyword evidence="4" id="KW-0012">Acyltransferase</keyword>
<feature type="transmembrane region" description="Helical" evidence="2">
    <location>
        <begin position="231"/>
        <end position="251"/>
    </location>
</feature>
<dbReference type="GO" id="GO:0016747">
    <property type="term" value="F:acyltransferase activity, transferring groups other than amino-acyl groups"/>
    <property type="evidence" value="ECO:0007669"/>
    <property type="project" value="InterPro"/>
</dbReference>
<comment type="caution">
    <text evidence="4">The sequence shown here is derived from an EMBL/GenBank/DDBJ whole genome shotgun (WGS) entry which is preliminary data.</text>
</comment>
<evidence type="ECO:0000313" key="4">
    <source>
        <dbReference type="EMBL" id="KJL46190.1"/>
    </source>
</evidence>
<keyword evidence="5" id="KW-1185">Reference proteome</keyword>
<dbReference type="PATRIC" id="fig|273678.4.peg.2815"/>
<sequence length="460" mass="48063">MTDLQAPPTRVPAAHPTPARDTGVDLVRAACVSGVVLLHAIMVGVTVTDAGPVFTNASEGAWWIAPVSWLLQVMPLFFVIGGFAGVVAYRRQRERGGTATGFVSARIHRLLRPAVVAVGIAGAGLLILLLVGLPGELVAIAGFRYAQPLWFLGVFLLCQALLPALSALHDRAPRRTLALLAASAVIVDIVRAASGIDGIGFVNLAFVWLTLQQLGFFFADGAVDALSRQTRAAMAAAATATLVVAFATGVYSPDLIANINPPTGALLLVGVVHLSLLSLFRERIARFSTRPRVAAVSAFVNRRTMTIYLWHMPVLLAMAGSSSILALAHAIVLPTPGSGLWWLGRPLWLVTALALTAAVAIALSRFEEKAAPARTTGIRRSTAAAGVGISAVALLLVVGATPLTATAAVAMMLVSLRLVSPDQTAPRAASASATSSAWRSVRTMSGTTPWSPERAAPRAR</sequence>
<gene>
    <name evidence="4" type="ORF">RS84_02814</name>
</gene>
<evidence type="ECO:0000259" key="3">
    <source>
        <dbReference type="Pfam" id="PF01757"/>
    </source>
</evidence>
<dbReference type="RefSeq" id="WP_045258414.1">
    <property type="nucleotide sequence ID" value="NZ_JYJB01000010.1"/>
</dbReference>
<feature type="transmembrane region" description="Helical" evidence="2">
    <location>
        <begin position="200"/>
        <end position="219"/>
    </location>
</feature>
<proteinExistence type="predicted"/>
<feature type="transmembrane region" description="Helical" evidence="2">
    <location>
        <begin position="67"/>
        <end position="89"/>
    </location>
</feature>
<dbReference type="Pfam" id="PF01757">
    <property type="entry name" value="Acyl_transf_3"/>
    <property type="match status" value="1"/>
</dbReference>
<feature type="transmembrane region" description="Helical" evidence="2">
    <location>
        <begin position="263"/>
        <end position="280"/>
    </location>
</feature>
<keyword evidence="2" id="KW-0812">Transmembrane</keyword>
<accession>A0A0M2HHH2</accession>
<keyword evidence="2" id="KW-1133">Transmembrane helix</keyword>